<sequence length="158" mass="18298">MRKIQVLLLLILSQIAYSQVKNTDELYKTVKKLDSLIFDIGFNKCDLSHYDTIISDDLEFYHDIGGVTLGKKAFITSARNNICGSPNKLKRELVANSMKVYPLYKDKTLYGLIQEGNHDFFFSENGTWKKGGSAKFTHLWILENNQWKLKRVLSYDHQ</sequence>
<dbReference type="RefSeq" id="WP_089755864.1">
    <property type="nucleotide sequence ID" value="NZ_FNKL01000003.1"/>
</dbReference>
<keyword evidence="1" id="KW-0732">Signal</keyword>
<organism evidence="2 3">
    <name type="scientific">Chryseobacterium soldanellicola</name>
    <dbReference type="NCBI Taxonomy" id="311333"/>
    <lineage>
        <taxon>Bacteria</taxon>
        <taxon>Pseudomonadati</taxon>
        <taxon>Bacteroidota</taxon>
        <taxon>Flavobacteriia</taxon>
        <taxon>Flavobacteriales</taxon>
        <taxon>Weeksellaceae</taxon>
        <taxon>Chryseobacterium group</taxon>
        <taxon>Chryseobacterium</taxon>
    </lineage>
</organism>
<feature type="signal peptide" evidence="1">
    <location>
        <begin position="1"/>
        <end position="18"/>
    </location>
</feature>
<reference evidence="3" key="1">
    <citation type="submission" date="2016-10" db="EMBL/GenBank/DDBJ databases">
        <authorList>
            <person name="Varghese N."/>
            <person name="Submissions S."/>
        </authorList>
    </citation>
    <scope>NUCLEOTIDE SEQUENCE [LARGE SCALE GENOMIC DNA]</scope>
    <source>
        <strain evidence="3">DSM 17072</strain>
    </source>
</reference>
<dbReference type="AlphaFoldDB" id="A0A1H1D3Z8"/>
<dbReference type="STRING" id="311333.SAMN05421664_2279"/>
<evidence type="ECO:0000313" key="3">
    <source>
        <dbReference type="Proteomes" id="UP000199627"/>
    </source>
</evidence>
<accession>A0A1H1D3Z8</accession>
<protein>
    <submittedName>
        <fullName evidence="2">Uncharacterized protein</fullName>
    </submittedName>
</protein>
<dbReference type="EMBL" id="FNKL01000003">
    <property type="protein sequence ID" value="SDQ71152.1"/>
    <property type="molecule type" value="Genomic_DNA"/>
</dbReference>
<dbReference type="OrthoDB" id="1357763at2"/>
<name>A0A1H1D3Z8_9FLAO</name>
<dbReference type="Proteomes" id="UP000199627">
    <property type="component" value="Unassembled WGS sequence"/>
</dbReference>
<dbReference type="InterPro" id="IPR032710">
    <property type="entry name" value="NTF2-like_dom_sf"/>
</dbReference>
<evidence type="ECO:0000256" key="1">
    <source>
        <dbReference type="SAM" id="SignalP"/>
    </source>
</evidence>
<proteinExistence type="predicted"/>
<keyword evidence="3" id="KW-1185">Reference proteome</keyword>
<gene>
    <name evidence="2" type="ORF">SAMN05421664_2279</name>
</gene>
<dbReference type="SUPFAM" id="SSF54427">
    <property type="entry name" value="NTF2-like"/>
    <property type="match status" value="1"/>
</dbReference>
<feature type="chain" id="PRO_5011650256" evidence="1">
    <location>
        <begin position="19"/>
        <end position="158"/>
    </location>
</feature>
<evidence type="ECO:0000313" key="2">
    <source>
        <dbReference type="EMBL" id="SDQ71152.1"/>
    </source>
</evidence>